<sequence length="365" mass="40145">MSWHWESFSWLVLLGDACPSILHWPHSQHCPCNSNSCIRRSCHLASSPVGLAVCSCMLRSLALSPSTQMLKVLCLCAIGAFGFPITSLEVTKAQFLQLNSSGDQDPLATSLLLPELRRFFSSAQAAISVGPGDIIIENRFPDTVIDDNCHHKVEALNGHAKGDVRNTSFLTGRVKVSWRSVSVFVDAELVATLDIGGDVRVRVGEEIFGHHCTQLARKTMGLNVDSDGKNGVGINMTASNARLEHLNGTWYLAFNFHADVVGTVLEWNVDKITAHGCKIKILDVEIASVCGYVERHVKDKLQSLLNSVERIDAPKILHKLEEKINTEIGSVVKIPLNIPAEGQDTLRQLLSESLRLKSRSRLFGY</sequence>
<feature type="chain" id="PRO_5047044749" evidence="1">
    <location>
        <begin position="18"/>
        <end position="365"/>
    </location>
</feature>
<dbReference type="EMBL" id="CAXAMN010025606">
    <property type="protein sequence ID" value="CAK9096477.1"/>
    <property type="molecule type" value="Genomic_DNA"/>
</dbReference>
<proteinExistence type="predicted"/>
<evidence type="ECO:0000313" key="3">
    <source>
        <dbReference type="Proteomes" id="UP001642484"/>
    </source>
</evidence>
<organism evidence="2 3">
    <name type="scientific">Durusdinium trenchii</name>
    <dbReference type="NCBI Taxonomy" id="1381693"/>
    <lineage>
        <taxon>Eukaryota</taxon>
        <taxon>Sar</taxon>
        <taxon>Alveolata</taxon>
        <taxon>Dinophyceae</taxon>
        <taxon>Suessiales</taxon>
        <taxon>Symbiodiniaceae</taxon>
        <taxon>Durusdinium</taxon>
    </lineage>
</organism>
<evidence type="ECO:0000313" key="2">
    <source>
        <dbReference type="EMBL" id="CAK9096477.1"/>
    </source>
</evidence>
<comment type="caution">
    <text evidence="2">The sequence shown here is derived from an EMBL/GenBank/DDBJ whole genome shotgun (WGS) entry which is preliminary data.</text>
</comment>
<accession>A0ABP0R7D7</accession>
<protein>
    <submittedName>
        <fullName evidence="2">Uncharacterized protein</fullName>
    </submittedName>
</protein>
<feature type="signal peptide" evidence="1">
    <location>
        <begin position="1"/>
        <end position="17"/>
    </location>
</feature>
<keyword evidence="1" id="KW-0732">Signal</keyword>
<name>A0ABP0R7D7_9DINO</name>
<dbReference type="Proteomes" id="UP001642484">
    <property type="component" value="Unassembled WGS sequence"/>
</dbReference>
<reference evidence="2 3" key="1">
    <citation type="submission" date="2024-02" db="EMBL/GenBank/DDBJ databases">
        <authorList>
            <person name="Chen Y."/>
            <person name="Shah S."/>
            <person name="Dougan E. K."/>
            <person name="Thang M."/>
            <person name="Chan C."/>
        </authorList>
    </citation>
    <scope>NUCLEOTIDE SEQUENCE [LARGE SCALE GENOMIC DNA]</scope>
</reference>
<keyword evidence="3" id="KW-1185">Reference proteome</keyword>
<evidence type="ECO:0000256" key="1">
    <source>
        <dbReference type="SAM" id="SignalP"/>
    </source>
</evidence>
<gene>
    <name evidence="2" type="ORF">CCMP2556_LOCUS45871</name>
</gene>